<organism evidence="2 3">
    <name type="scientific">Jatrophihabitans lederbergiae</name>
    <dbReference type="NCBI Taxonomy" id="3075547"/>
    <lineage>
        <taxon>Bacteria</taxon>
        <taxon>Bacillati</taxon>
        <taxon>Actinomycetota</taxon>
        <taxon>Actinomycetes</taxon>
        <taxon>Jatrophihabitantales</taxon>
        <taxon>Jatrophihabitantaceae</taxon>
        <taxon>Jatrophihabitans</taxon>
    </lineage>
</organism>
<feature type="signal peptide" evidence="1">
    <location>
        <begin position="1"/>
        <end position="22"/>
    </location>
</feature>
<gene>
    <name evidence="2" type="ORF">RM423_19635</name>
</gene>
<accession>A0ABU2JF21</accession>
<dbReference type="Proteomes" id="UP001183176">
    <property type="component" value="Unassembled WGS sequence"/>
</dbReference>
<sequence>MITRFSRLIVGLLAIAGMLTLAACSGSSSSHGSGGATEAKGLKVGWSTVYPTPSWMQEMQKLFDTRVATLKFDGVIGS</sequence>
<feature type="chain" id="PRO_5047297515" description="Sugar ABC transporter substrate-binding protein" evidence="1">
    <location>
        <begin position="23"/>
        <end position="78"/>
    </location>
</feature>
<dbReference type="EMBL" id="JAVREH010000044">
    <property type="protein sequence ID" value="MDT0263594.1"/>
    <property type="molecule type" value="Genomic_DNA"/>
</dbReference>
<dbReference type="RefSeq" id="WP_311424740.1">
    <property type="nucleotide sequence ID" value="NZ_JAVREH010000044.1"/>
</dbReference>
<protein>
    <recommendedName>
        <fullName evidence="4">Sugar ABC transporter substrate-binding protein</fullName>
    </recommendedName>
</protein>
<keyword evidence="1" id="KW-0732">Signal</keyword>
<evidence type="ECO:0008006" key="4">
    <source>
        <dbReference type="Google" id="ProtNLM"/>
    </source>
</evidence>
<dbReference type="PROSITE" id="PS51257">
    <property type="entry name" value="PROKAR_LIPOPROTEIN"/>
    <property type="match status" value="1"/>
</dbReference>
<comment type="caution">
    <text evidence="2">The sequence shown here is derived from an EMBL/GenBank/DDBJ whole genome shotgun (WGS) entry which is preliminary data.</text>
</comment>
<keyword evidence="3" id="KW-1185">Reference proteome</keyword>
<evidence type="ECO:0000256" key="1">
    <source>
        <dbReference type="SAM" id="SignalP"/>
    </source>
</evidence>
<reference evidence="3" key="1">
    <citation type="submission" date="2023-07" db="EMBL/GenBank/DDBJ databases">
        <title>30 novel species of actinomycetes from the DSMZ collection.</title>
        <authorList>
            <person name="Nouioui I."/>
        </authorList>
    </citation>
    <scope>NUCLEOTIDE SEQUENCE [LARGE SCALE GENOMIC DNA]</scope>
    <source>
        <strain evidence="3">DSM 44399</strain>
    </source>
</reference>
<evidence type="ECO:0000313" key="3">
    <source>
        <dbReference type="Proteomes" id="UP001183176"/>
    </source>
</evidence>
<name>A0ABU2JF21_9ACTN</name>
<evidence type="ECO:0000313" key="2">
    <source>
        <dbReference type="EMBL" id="MDT0263594.1"/>
    </source>
</evidence>
<proteinExistence type="predicted"/>